<keyword evidence="2" id="KW-1185">Reference proteome</keyword>
<gene>
    <name evidence="1" type="ORF">BDR25DRAFT_358743</name>
</gene>
<sequence length="366" mass="41367">MMHLSARLATLLHPPGSVQYIRHARPIAFRSTIRELNLLLQLPAPETATIFFRSSPPAQSNGYARQTATAANMLEPHFFLLISETLHHRKRQVRRVTHSGNDNASSIYKDYHYCNDESLQTMGKATRSPSACFKQFYAELRTLTPITMMAVHEVKVTQAITHGMNGLREVSDRSMVVSKGVKEEAVEKVDEKPARRRMLGIDCNGELSVMQWVRLDRTARKALNTGNVYIIVKDISKDDCNIACRRNALECRVSPSRRDPFKMVGFREGCAASYLSKVLVAFPSHHAIGQPHYVFQKIYHFSNSFTPIAFATAFSFRIYTNRGYSRVVFASALPMDIASMRLSSPIPRFVQSIWTLSNLGHRITAT</sequence>
<organism evidence="1 2">
    <name type="scientific">Lindgomyces ingoldianus</name>
    <dbReference type="NCBI Taxonomy" id="673940"/>
    <lineage>
        <taxon>Eukaryota</taxon>
        <taxon>Fungi</taxon>
        <taxon>Dikarya</taxon>
        <taxon>Ascomycota</taxon>
        <taxon>Pezizomycotina</taxon>
        <taxon>Dothideomycetes</taxon>
        <taxon>Pleosporomycetidae</taxon>
        <taxon>Pleosporales</taxon>
        <taxon>Lindgomycetaceae</taxon>
        <taxon>Lindgomyces</taxon>
    </lineage>
</organism>
<protein>
    <submittedName>
        <fullName evidence="1">Uncharacterized protein</fullName>
    </submittedName>
</protein>
<accession>A0ACB6QM54</accession>
<dbReference type="EMBL" id="MU003521">
    <property type="protein sequence ID" value="KAF2467195.1"/>
    <property type="molecule type" value="Genomic_DNA"/>
</dbReference>
<comment type="caution">
    <text evidence="1">The sequence shown here is derived from an EMBL/GenBank/DDBJ whole genome shotgun (WGS) entry which is preliminary data.</text>
</comment>
<name>A0ACB6QM54_9PLEO</name>
<evidence type="ECO:0000313" key="2">
    <source>
        <dbReference type="Proteomes" id="UP000799755"/>
    </source>
</evidence>
<evidence type="ECO:0000313" key="1">
    <source>
        <dbReference type="EMBL" id="KAF2467195.1"/>
    </source>
</evidence>
<reference evidence="1" key="1">
    <citation type="journal article" date="2020" name="Stud. Mycol.">
        <title>101 Dothideomycetes genomes: a test case for predicting lifestyles and emergence of pathogens.</title>
        <authorList>
            <person name="Haridas S."/>
            <person name="Albert R."/>
            <person name="Binder M."/>
            <person name="Bloem J."/>
            <person name="Labutti K."/>
            <person name="Salamov A."/>
            <person name="Andreopoulos B."/>
            <person name="Baker S."/>
            <person name="Barry K."/>
            <person name="Bills G."/>
            <person name="Bluhm B."/>
            <person name="Cannon C."/>
            <person name="Castanera R."/>
            <person name="Culley D."/>
            <person name="Daum C."/>
            <person name="Ezra D."/>
            <person name="Gonzalez J."/>
            <person name="Henrissat B."/>
            <person name="Kuo A."/>
            <person name="Liang C."/>
            <person name="Lipzen A."/>
            <person name="Lutzoni F."/>
            <person name="Magnuson J."/>
            <person name="Mondo S."/>
            <person name="Nolan M."/>
            <person name="Ohm R."/>
            <person name="Pangilinan J."/>
            <person name="Park H.-J."/>
            <person name="Ramirez L."/>
            <person name="Alfaro M."/>
            <person name="Sun H."/>
            <person name="Tritt A."/>
            <person name="Yoshinaga Y."/>
            <person name="Zwiers L.-H."/>
            <person name="Turgeon B."/>
            <person name="Goodwin S."/>
            <person name="Spatafora J."/>
            <person name="Crous P."/>
            <person name="Grigoriev I."/>
        </authorList>
    </citation>
    <scope>NUCLEOTIDE SEQUENCE</scope>
    <source>
        <strain evidence="1">ATCC 200398</strain>
    </source>
</reference>
<dbReference type="Proteomes" id="UP000799755">
    <property type="component" value="Unassembled WGS sequence"/>
</dbReference>
<proteinExistence type="predicted"/>